<proteinExistence type="predicted"/>
<evidence type="ECO:0000259" key="1">
    <source>
        <dbReference type="Pfam" id="PF01814"/>
    </source>
</evidence>
<dbReference type="EMBL" id="BOMH01000089">
    <property type="protein sequence ID" value="GID70943.1"/>
    <property type="molecule type" value="Genomic_DNA"/>
</dbReference>
<evidence type="ECO:0000313" key="2">
    <source>
        <dbReference type="EMBL" id="GID70943.1"/>
    </source>
</evidence>
<evidence type="ECO:0000313" key="3">
    <source>
        <dbReference type="Proteomes" id="UP000619479"/>
    </source>
</evidence>
<feature type="domain" description="Hemerythrin-like" evidence="1">
    <location>
        <begin position="6"/>
        <end position="122"/>
    </location>
</feature>
<sequence>MGYSDVIDLLLEQHDEIRRLCAGVERSRGAERERQFSELARLVHLHERGERAVVHPAARNGTATGDVVGVARTLEGATIQRSLATLHELGTGHPGFESGFAALYRAILEHATREELDEFPILRLQVPVQRLHMMAGELHDVQVMDAA</sequence>
<gene>
    <name evidence="2" type="ORF">Acy02nite_88240</name>
</gene>
<comment type="caution">
    <text evidence="2">The sequence shown here is derived from an EMBL/GenBank/DDBJ whole genome shotgun (WGS) entry which is preliminary data.</text>
</comment>
<dbReference type="InterPro" id="IPR012312">
    <property type="entry name" value="Hemerythrin-like"/>
</dbReference>
<dbReference type="RefSeq" id="WP_203755435.1">
    <property type="nucleotide sequence ID" value="NZ_BAAAUC010000082.1"/>
</dbReference>
<protein>
    <recommendedName>
        <fullName evidence="1">Hemerythrin-like domain-containing protein</fullName>
    </recommendedName>
</protein>
<dbReference type="Proteomes" id="UP000619479">
    <property type="component" value="Unassembled WGS sequence"/>
</dbReference>
<organism evidence="2 3">
    <name type="scientific">Actinoplanes cyaneus</name>
    <dbReference type="NCBI Taxonomy" id="52696"/>
    <lineage>
        <taxon>Bacteria</taxon>
        <taxon>Bacillati</taxon>
        <taxon>Actinomycetota</taxon>
        <taxon>Actinomycetes</taxon>
        <taxon>Micromonosporales</taxon>
        <taxon>Micromonosporaceae</taxon>
        <taxon>Actinoplanes</taxon>
    </lineage>
</organism>
<name>A0A919MAW2_9ACTN</name>
<keyword evidence="3" id="KW-1185">Reference proteome</keyword>
<accession>A0A919MAW2</accession>
<dbReference type="Pfam" id="PF01814">
    <property type="entry name" value="Hemerythrin"/>
    <property type="match status" value="1"/>
</dbReference>
<reference evidence="2" key="1">
    <citation type="submission" date="2021-01" db="EMBL/GenBank/DDBJ databases">
        <title>Whole genome shotgun sequence of Actinoplanes cyaneus NBRC 14990.</title>
        <authorList>
            <person name="Komaki H."/>
            <person name="Tamura T."/>
        </authorList>
    </citation>
    <scope>NUCLEOTIDE SEQUENCE</scope>
    <source>
        <strain evidence="2">NBRC 14990</strain>
    </source>
</reference>
<dbReference type="AlphaFoldDB" id="A0A919MAW2"/>